<accession>A0AAU7T7J1</accession>
<dbReference type="EMBL" id="CP158165">
    <property type="protein sequence ID" value="XBV22646.1"/>
    <property type="molecule type" value="Genomic_DNA"/>
</dbReference>
<organism evidence="1">
    <name type="scientific">Kribbella sp. HUAS MG21</name>
    <dbReference type="NCBI Taxonomy" id="3160966"/>
    <lineage>
        <taxon>Bacteria</taxon>
        <taxon>Bacillati</taxon>
        <taxon>Actinomycetota</taxon>
        <taxon>Actinomycetes</taxon>
        <taxon>Propionibacteriales</taxon>
        <taxon>Kribbellaceae</taxon>
        <taxon>Kribbella</taxon>
    </lineage>
</organism>
<dbReference type="AlphaFoldDB" id="A0AAU7T7J1"/>
<sequence length="115" mass="12921">MSADLAAFYRRYITCCNEHRFGDLGEFVARDVSVNGEACGLAKYAAGLQAVVDEVPDFHWDVQQILRDRRSLAVRLIDTGTTRSGRAVWVQELAMYDVPDGRIAAVWGDLDRTRL</sequence>
<dbReference type="GO" id="GO:0030638">
    <property type="term" value="P:polyketide metabolic process"/>
    <property type="evidence" value="ECO:0007669"/>
    <property type="project" value="InterPro"/>
</dbReference>
<dbReference type="Pfam" id="PF07366">
    <property type="entry name" value="SnoaL"/>
    <property type="match status" value="1"/>
</dbReference>
<dbReference type="SUPFAM" id="SSF54427">
    <property type="entry name" value="NTF2-like"/>
    <property type="match status" value="1"/>
</dbReference>
<gene>
    <name evidence="1" type="ORF">ABN611_29285</name>
</gene>
<protein>
    <submittedName>
        <fullName evidence="1">Ester cyclase</fullName>
    </submittedName>
</protein>
<dbReference type="Gene3D" id="3.10.450.50">
    <property type="match status" value="1"/>
</dbReference>
<name>A0AAU7T7J1_9ACTN</name>
<proteinExistence type="predicted"/>
<evidence type="ECO:0000313" key="1">
    <source>
        <dbReference type="EMBL" id="XBV22646.1"/>
    </source>
</evidence>
<dbReference type="RefSeq" id="WP_350275485.1">
    <property type="nucleotide sequence ID" value="NZ_CP158165.1"/>
</dbReference>
<dbReference type="InterPro" id="IPR009959">
    <property type="entry name" value="Cyclase_SnoaL-like"/>
</dbReference>
<dbReference type="InterPro" id="IPR032710">
    <property type="entry name" value="NTF2-like_dom_sf"/>
</dbReference>
<reference evidence="1" key="1">
    <citation type="submission" date="2024-06" db="EMBL/GenBank/DDBJ databases">
        <title>Kribbella sp. strain HUAS MG21 genome sequences.</title>
        <authorList>
            <person name="Mo P."/>
        </authorList>
    </citation>
    <scope>NUCLEOTIDE SEQUENCE</scope>
    <source>
        <strain evidence="1">HUAS MG21</strain>
    </source>
</reference>